<accession>A0A9X6RND9</accession>
<sequence length="483" mass="53055">MAAREDIVLGIDLGTSNICVAIYRNGTFETIADGNGHKITPSYVAFNDDGRAFGKQAKKECFANPKNTLHSLKRIIGKRMNDPEVTENAARWPFRVVDFEGQAAVQITENDMVRILTPEDVASMLLRYVKTFAEEYLSVPITQAVLRIINEPTAAALAYGLHRIGSETLMVVDFGGGTLDVSILKITDGQSFQVLTTSGDMRLGGDDFDERILQHFRTEFETTHKVSLKDHAEALSKLRQEAELAKLAIAGGSDKYRVAIPYLDGRRNFHSGITAVQFNTICEDLFARVAGPVREALLQCEMQPGEISQIVMVGGSSRLPQVEHVLRQIFPDQVIHRDINPDEAIACGAAVFGHTLSANNVNKLAVVEVVPRALGTDVVGGWMATVVQKNAVIPCRESRIFTTSYNNCPTVHFGVYEGDARKVVDNRLLDEMVLTGITRGPAGTPRIEVTFDYDRDGILKVTAMDLDTNSAADGFREDPNKGR</sequence>
<dbReference type="GO" id="GO:0140662">
    <property type="term" value="F:ATP-dependent protein folding chaperone"/>
    <property type="evidence" value="ECO:0007669"/>
    <property type="project" value="InterPro"/>
</dbReference>
<dbReference type="InterPro" id="IPR018181">
    <property type="entry name" value="Heat_shock_70_CS"/>
</dbReference>
<comment type="caution">
    <text evidence="4">The sequence shown here is derived from an EMBL/GenBank/DDBJ whole genome shotgun (WGS) entry which is preliminary data.</text>
</comment>
<dbReference type="AlphaFoldDB" id="A0A9X6RND9"/>
<evidence type="ECO:0000313" key="5">
    <source>
        <dbReference type="Proteomes" id="UP000192578"/>
    </source>
</evidence>
<dbReference type="Gene3D" id="2.60.34.10">
    <property type="entry name" value="Substrate Binding Domain Of DNAk, Chain A, domain 1"/>
    <property type="match status" value="1"/>
</dbReference>
<dbReference type="GO" id="GO:0005524">
    <property type="term" value="F:ATP binding"/>
    <property type="evidence" value="ECO:0007669"/>
    <property type="project" value="UniProtKB-KW"/>
</dbReference>
<dbReference type="EMBL" id="MTYJ01000406">
    <property type="protein sequence ID" value="OWA54439.1"/>
    <property type="molecule type" value="Genomic_DNA"/>
</dbReference>
<dbReference type="PANTHER" id="PTHR19375">
    <property type="entry name" value="HEAT SHOCK PROTEIN 70KDA"/>
    <property type="match status" value="1"/>
</dbReference>
<name>A0A9X6RND9_HYPEX</name>
<organism evidence="4 5">
    <name type="scientific">Hypsibius exemplaris</name>
    <name type="common">Freshwater tardigrade</name>
    <dbReference type="NCBI Taxonomy" id="2072580"/>
    <lineage>
        <taxon>Eukaryota</taxon>
        <taxon>Metazoa</taxon>
        <taxon>Ecdysozoa</taxon>
        <taxon>Tardigrada</taxon>
        <taxon>Eutardigrada</taxon>
        <taxon>Parachela</taxon>
        <taxon>Hypsibioidea</taxon>
        <taxon>Hypsibiidae</taxon>
        <taxon>Hypsibius</taxon>
    </lineage>
</organism>
<dbReference type="OrthoDB" id="2401965at2759"/>
<evidence type="ECO:0000256" key="2">
    <source>
        <dbReference type="ARBA" id="ARBA00022741"/>
    </source>
</evidence>
<keyword evidence="4" id="KW-0346">Stress response</keyword>
<dbReference type="InterPro" id="IPR029047">
    <property type="entry name" value="HSP70_peptide-bd_sf"/>
</dbReference>
<dbReference type="Pfam" id="PF00012">
    <property type="entry name" value="HSP70"/>
    <property type="match status" value="1"/>
</dbReference>
<dbReference type="PRINTS" id="PR00301">
    <property type="entry name" value="HEATSHOCK70"/>
</dbReference>
<dbReference type="FunFam" id="3.90.640.10:FF:000003">
    <property type="entry name" value="Molecular chaperone DnaK"/>
    <property type="match status" value="1"/>
</dbReference>
<keyword evidence="3" id="KW-0067">ATP-binding</keyword>
<evidence type="ECO:0000256" key="1">
    <source>
        <dbReference type="ARBA" id="ARBA00007381"/>
    </source>
</evidence>
<evidence type="ECO:0000313" key="4">
    <source>
        <dbReference type="EMBL" id="OWA54439.1"/>
    </source>
</evidence>
<dbReference type="Gene3D" id="3.90.640.10">
    <property type="entry name" value="Actin, Chain A, domain 4"/>
    <property type="match status" value="1"/>
</dbReference>
<keyword evidence="2" id="KW-0547">Nucleotide-binding</keyword>
<dbReference type="Gene3D" id="3.30.420.40">
    <property type="match status" value="3"/>
</dbReference>
<dbReference type="InterPro" id="IPR013126">
    <property type="entry name" value="Hsp_70_fam"/>
</dbReference>
<protein>
    <submittedName>
        <fullName evidence="4">Major heat shock 70 kDa protein Ba</fullName>
    </submittedName>
</protein>
<dbReference type="SUPFAM" id="SSF53067">
    <property type="entry name" value="Actin-like ATPase domain"/>
    <property type="match status" value="2"/>
</dbReference>
<proteinExistence type="inferred from homology"/>
<dbReference type="FunFam" id="3.30.30.30:FF:000005">
    <property type="entry name" value="Heat shock protein ssb1"/>
    <property type="match status" value="1"/>
</dbReference>
<dbReference type="InterPro" id="IPR043129">
    <property type="entry name" value="ATPase_NBD"/>
</dbReference>
<reference evidence="5" key="1">
    <citation type="submission" date="2017-01" db="EMBL/GenBank/DDBJ databases">
        <title>Comparative genomics of anhydrobiosis in the tardigrade Hypsibius dujardini.</title>
        <authorList>
            <person name="Yoshida Y."/>
            <person name="Koutsovoulos G."/>
            <person name="Laetsch D."/>
            <person name="Stevens L."/>
            <person name="Kumar S."/>
            <person name="Horikawa D."/>
            <person name="Ishino K."/>
            <person name="Komine S."/>
            <person name="Tomita M."/>
            <person name="Blaxter M."/>
            <person name="Arakawa K."/>
        </authorList>
    </citation>
    <scope>NUCLEOTIDE SEQUENCE [LARGE SCALE GENOMIC DNA]</scope>
    <source>
        <strain evidence="5">Z151</strain>
    </source>
</reference>
<evidence type="ECO:0000256" key="3">
    <source>
        <dbReference type="ARBA" id="ARBA00022840"/>
    </source>
</evidence>
<keyword evidence="5" id="KW-1185">Reference proteome</keyword>
<gene>
    <name evidence="4" type="ORF">BV898_18843</name>
</gene>
<dbReference type="PROSITE" id="PS00329">
    <property type="entry name" value="HSP70_2"/>
    <property type="match status" value="1"/>
</dbReference>
<comment type="similarity">
    <text evidence="1">Belongs to the heat shock protein 70 family.</text>
</comment>
<dbReference type="Proteomes" id="UP000192578">
    <property type="component" value="Unassembled WGS sequence"/>
</dbReference>
<dbReference type="SUPFAM" id="SSF100920">
    <property type="entry name" value="Heat shock protein 70kD (HSP70), peptide-binding domain"/>
    <property type="match status" value="1"/>
</dbReference>